<reference evidence="1" key="1">
    <citation type="journal article" date="2021" name="Microb. Physiol.">
        <title>Proteogenomic Insights into the Physiology of Marine, Sulfate-Reducing, Filamentous Desulfonema limicola and Desulfonema magnum.</title>
        <authorList>
            <person name="Schnaars V."/>
            <person name="Wohlbrand L."/>
            <person name="Scheve S."/>
            <person name="Hinrichs C."/>
            <person name="Reinhardt R."/>
            <person name="Rabus R."/>
        </authorList>
    </citation>
    <scope>NUCLEOTIDE SEQUENCE</scope>
    <source>
        <strain evidence="1">4be13</strain>
    </source>
</reference>
<accession>A0A975GLL1</accession>
<sequence length="107" mass="11983">MSEIFEQEPSEASPEDGFWCYEVTDANGITLRFSFSLFDRSIQTTLMVSGREIQTVCQEGAVSLTPLSEKGNRGLRGKFQFGTETSTLEIQLVPEIKVNWSALLNEN</sequence>
<gene>
    <name evidence="1" type="ORF">dnm_019780</name>
</gene>
<proteinExistence type="predicted"/>
<evidence type="ECO:0000313" key="1">
    <source>
        <dbReference type="EMBL" id="QTA85961.1"/>
    </source>
</evidence>
<dbReference type="CDD" id="cd20698">
    <property type="entry name" value="CdiI_Kp-like"/>
    <property type="match status" value="1"/>
</dbReference>
<name>A0A975GLL1_9BACT</name>
<keyword evidence="2" id="KW-1185">Reference proteome</keyword>
<organism evidence="1 2">
    <name type="scientific">Desulfonema magnum</name>
    <dbReference type="NCBI Taxonomy" id="45655"/>
    <lineage>
        <taxon>Bacteria</taxon>
        <taxon>Pseudomonadati</taxon>
        <taxon>Thermodesulfobacteriota</taxon>
        <taxon>Desulfobacteria</taxon>
        <taxon>Desulfobacterales</taxon>
        <taxon>Desulfococcaceae</taxon>
        <taxon>Desulfonema</taxon>
    </lineage>
</organism>
<evidence type="ECO:0000313" key="2">
    <source>
        <dbReference type="Proteomes" id="UP000663722"/>
    </source>
</evidence>
<dbReference type="EMBL" id="CP061800">
    <property type="protein sequence ID" value="QTA85961.1"/>
    <property type="molecule type" value="Genomic_DNA"/>
</dbReference>
<dbReference type="AlphaFoldDB" id="A0A975GLL1"/>
<protein>
    <submittedName>
        <fullName evidence="1">Uncharacterized protein</fullName>
    </submittedName>
</protein>
<dbReference type="Proteomes" id="UP000663722">
    <property type="component" value="Chromosome"/>
</dbReference>
<dbReference type="KEGG" id="dmm:dnm_019780"/>